<protein>
    <submittedName>
        <fullName evidence="1">Uncharacterized protein</fullName>
    </submittedName>
</protein>
<organism evidence="1 2">
    <name type="scientific">Symbiodinium microadriaticum</name>
    <name type="common">Dinoflagellate</name>
    <name type="synonym">Zooxanthella microadriatica</name>
    <dbReference type="NCBI Taxonomy" id="2951"/>
    <lineage>
        <taxon>Eukaryota</taxon>
        <taxon>Sar</taxon>
        <taxon>Alveolata</taxon>
        <taxon>Dinophyceae</taxon>
        <taxon>Suessiales</taxon>
        <taxon>Symbiodiniaceae</taxon>
        <taxon>Symbiodinium</taxon>
    </lineage>
</organism>
<keyword evidence="2" id="KW-1185">Reference proteome</keyword>
<dbReference type="EMBL" id="LSRX01006967">
    <property type="protein sequence ID" value="OLP72810.1"/>
    <property type="molecule type" value="Genomic_DNA"/>
</dbReference>
<reference evidence="1 2" key="1">
    <citation type="submission" date="2016-02" db="EMBL/GenBank/DDBJ databases">
        <title>Genome analysis of coral dinoflagellate symbionts highlights evolutionary adaptations to a symbiotic lifestyle.</title>
        <authorList>
            <person name="Aranda M."/>
            <person name="Li Y."/>
            <person name="Liew Y.J."/>
            <person name="Baumgarten S."/>
            <person name="Simakov O."/>
            <person name="Wilson M."/>
            <person name="Piel J."/>
            <person name="Ashoor H."/>
            <person name="Bougouffa S."/>
            <person name="Bajic V.B."/>
            <person name="Ryu T."/>
            <person name="Ravasi T."/>
            <person name="Bayer T."/>
            <person name="Micklem G."/>
            <person name="Kim H."/>
            <person name="Bhak J."/>
            <person name="Lajeunesse T.C."/>
            <person name="Voolstra C.R."/>
        </authorList>
    </citation>
    <scope>NUCLEOTIDE SEQUENCE [LARGE SCALE GENOMIC DNA]</scope>
    <source>
        <strain evidence="1 2">CCMP2467</strain>
    </source>
</reference>
<dbReference type="Proteomes" id="UP000186817">
    <property type="component" value="Unassembled WGS sequence"/>
</dbReference>
<proteinExistence type="predicted"/>
<comment type="caution">
    <text evidence="1">The sequence shown here is derived from an EMBL/GenBank/DDBJ whole genome shotgun (WGS) entry which is preliminary data.</text>
</comment>
<evidence type="ECO:0000313" key="2">
    <source>
        <dbReference type="Proteomes" id="UP000186817"/>
    </source>
</evidence>
<name>A0A1Q9BQF5_SYMMI</name>
<dbReference type="AlphaFoldDB" id="A0A1Q9BQF5"/>
<feature type="non-terminal residue" evidence="1">
    <location>
        <position position="35"/>
    </location>
</feature>
<evidence type="ECO:0000313" key="1">
    <source>
        <dbReference type="EMBL" id="OLP72810.1"/>
    </source>
</evidence>
<gene>
    <name evidence="1" type="ORF">AK812_SmicGene48057</name>
</gene>
<sequence length="35" mass="3904">MSFFSLRLLVRHVLCRVSGHMASLAFALTMLPVAK</sequence>
<accession>A0A1Q9BQF5</accession>